<name>A0A444MT34_9SPHI</name>
<proteinExistence type="predicted"/>
<accession>A0A444MT34</accession>
<sequence>MKKLKGAILLAMIVAITGMSSCKKDGTSNPTGVAATVKASNFGFDGTGATTFTSTAAGMVKVGNLLTISAIKDGTTQSISIVLSNVTAPGTFSLLQDNADGNGAIISKDYTKPTDTALNYSTDNASSTSVKGGGEVKITSLTSTTAEGTFYIVAHNAAGKDAFAEQGTFTGKLN</sequence>
<reference evidence="1 2" key="1">
    <citation type="submission" date="2019-01" db="EMBL/GenBank/DDBJ databases">
        <title>Mucilaginibacter antarcticum sp. nov., isolated from antarctic soil.</title>
        <authorList>
            <person name="Yan Y.-Q."/>
            <person name="Du Z.-J."/>
        </authorList>
    </citation>
    <scope>NUCLEOTIDE SEQUENCE [LARGE SCALE GENOMIC DNA]</scope>
    <source>
        <strain evidence="1 2">F01003</strain>
    </source>
</reference>
<protein>
    <submittedName>
        <fullName evidence="1">Uncharacterized protein</fullName>
    </submittedName>
</protein>
<comment type="caution">
    <text evidence="1">The sequence shown here is derived from an EMBL/GenBank/DDBJ whole genome shotgun (WGS) entry which is preliminary data.</text>
</comment>
<dbReference type="EMBL" id="SBIW01000002">
    <property type="protein sequence ID" value="RWY55768.1"/>
    <property type="molecule type" value="Genomic_DNA"/>
</dbReference>
<keyword evidence="2" id="KW-1185">Reference proteome</keyword>
<dbReference type="OrthoDB" id="769955at2"/>
<dbReference type="PROSITE" id="PS51257">
    <property type="entry name" value="PROKAR_LIPOPROTEIN"/>
    <property type="match status" value="1"/>
</dbReference>
<evidence type="ECO:0000313" key="1">
    <source>
        <dbReference type="EMBL" id="RWY55768.1"/>
    </source>
</evidence>
<dbReference type="RefSeq" id="WP_128532766.1">
    <property type="nucleotide sequence ID" value="NZ_SBIW01000002.1"/>
</dbReference>
<gene>
    <name evidence="1" type="ORF">EPL05_05175</name>
</gene>
<dbReference type="Proteomes" id="UP000286701">
    <property type="component" value="Unassembled WGS sequence"/>
</dbReference>
<dbReference type="AlphaFoldDB" id="A0A444MT34"/>
<organism evidence="1 2">
    <name type="scientific">Mucilaginibacter gilvus</name>
    <dbReference type="NCBI Taxonomy" id="2305909"/>
    <lineage>
        <taxon>Bacteria</taxon>
        <taxon>Pseudomonadati</taxon>
        <taxon>Bacteroidota</taxon>
        <taxon>Sphingobacteriia</taxon>
        <taxon>Sphingobacteriales</taxon>
        <taxon>Sphingobacteriaceae</taxon>
        <taxon>Mucilaginibacter</taxon>
    </lineage>
</organism>
<evidence type="ECO:0000313" key="2">
    <source>
        <dbReference type="Proteomes" id="UP000286701"/>
    </source>
</evidence>